<evidence type="ECO:0000313" key="2">
    <source>
        <dbReference type="Proteomes" id="UP000634136"/>
    </source>
</evidence>
<dbReference type="EMBL" id="JAAIUW010000012">
    <property type="protein sequence ID" value="KAF7807302.1"/>
    <property type="molecule type" value="Genomic_DNA"/>
</dbReference>
<dbReference type="Proteomes" id="UP000634136">
    <property type="component" value="Unassembled WGS sequence"/>
</dbReference>
<gene>
    <name evidence="1" type="ORF">G2W53_039463</name>
</gene>
<evidence type="ECO:0000313" key="1">
    <source>
        <dbReference type="EMBL" id="KAF7807302.1"/>
    </source>
</evidence>
<name>A0A834STD5_9FABA</name>
<keyword evidence="2" id="KW-1185">Reference proteome</keyword>
<dbReference type="AlphaFoldDB" id="A0A834STD5"/>
<proteinExistence type="predicted"/>
<protein>
    <submittedName>
        <fullName evidence="1">Beta-amylase 3, chloroplastic-like</fullName>
    </submittedName>
</protein>
<accession>A0A834STD5</accession>
<organism evidence="1 2">
    <name type="scientific">Senna tora</name>
    <dbReference type="NCBI Taxonomy" id="362788"/>
    <lineage>
        <taxon>Eukaryota</taxon>
        <taxon>Viridiplantae</taxon>
        <taxon>Streptophyta</taxon>
        <taxon>Embryophyta</taxon>
        <taxon>Tracheophyta</taxon>
        <taxon>Spermatophyta</taxon>
        <taxon>Magnoliopsida</taxon>
        <taxon>eudicotyledons</taxon>
        <taxon>Gunneridae</taxon>
        <taxon>Pentapetalae</taxon>
        <taxon>rosids</taxon>
        <taxon>fabids</taxon>
        <taxon>Fabales</taxon>
        <taxon>Fabaceae</taxon>
        <taxon>Caesalpinioideae</taxon>
        <taxon>Cassia clade</taxon>
        <taxon>Senna</taxon>
    </lineage>
</organism>
<sequence length="97" mass="10657">MMEKLHPPLVSHQHDDSMRVSVFVLLLLDAVKIAGTLNKMQAMNASLMALKGVGVGVIVDAGGICIPLPSWELEDISNNPNQVCTDMKKSREHLFEM</sequence>
<reference evidence="1" key="1">
    <citation type="submission" date="2020-09" db="EMBL/GenBank/DDBJ databases">
        <title>Genome-Enabled Discovery of Anthraquinone Biosynthesis in Senna tora.</title>
        <authorList>
            <person name="Kang S.-H."/>
            <person name="Pandey R.P."/>
            <person name="Lee C.-M."/>
            <person name="Sim J.-S."/>
            <person name="Jeong J.-T."/>
            <person name="Choi B.-S."/>
            <person name="Jung M."/>
            <person name="Ginzburg D."/>
            <person name="Zhao K."/>
            <person name="Won S.Y."/>
            <person name="Oh T.-J."/>
            <person name="Yu Y."/>
            <person name="Kim N.-H."/>
            <person name="Lee O.R."/>
            <person name="Lee T.-H."/>
            <person name="Bashyal P."/>
            <person name="Kim T.-S."/>
            <person name="Lee W.-H."/>
            <person name="Kawkins C."/>
            <person name="Kim C.-K."/>
            <person name="Kim J.S."/>
            <person name="Ahn B.O."/>
            <person name="Rhee S.Y."/>
            <person name="Sohng J.K."/>
        </authorList>
    </citation>
    <scope>NUCLEOTIDE SEQUENCE</scope>
    <source>
        <tissue evidence="1">Leaf</tissue>
    </source>
</reference>
<comment type="caution">
    <text evidence="1">The sequence shown here is derived from an EMBL/GenBank/DDBJ whole genome shotgun (WGS) entry which is preliminary data.</text>
</comment>